<dbReference type="EMBL" id="AP019309">
    <property type="protein sequence ID" value="BBH26841.1"/>
    <property type="molecule type" value="Genomic_DNA"/>
</dbReference>
<evidence type="ECO:0000313" key="1">
    <source>
        <dbReference type="EMBL" id="BBH26841.1"/>
    </source>
</evidence>
<proteinExistence type="predicted"/>
<dbReference type="InParanoid" id="A0A3G9JLG4"/>
<dbReference type="KEGG" id="ebm:SG0102_17750"/>
<name>A0A3G9JLG4_9FIRM</name>
<accession>A0A3G9JLG4</accession>
<sequence>MSYDEIAENRMRREKPVVDEIFDTLKRDQDRIPKLTQLHKAVMYALDHEEGLRRIWMMDGLRLQAILLKEK</sequence>
<keyword evidence="2" id="KW-1185">Reference proteome</keyword>
<organism evidence="1 2">
    <name type="scientific">Intestinibaculum porci</name>
    <dbReference type="NCBI Taxonomy" id="2487118"/>
    <lineage>
        <taxon>Bacteria</taxon>
        <taxon>Bacillati</taxon>
        <taxon>Bacillota</taxon>
        <taxon>Erysipelotrichia</taxon>
        <taxon>Erysipelotrichales</taxon>
        <taxon>Erysipelotrichaceae</taxon>
        <taxon>Intestinibaculum</taxon>
    </lineage>
</organism>
<dbReference type="AlphaFoldDB" id="A0A3G9JLG4"/>
<reference evidence="1 2" key="1">
    <citation type="submission" date="2018-11" db="EMBL/GenBank/DDBJ databases">
        <title>Novel Erysipelotrichaceae bacterium isolated from small intestine of a swine.</title>
        <authorList>
            <person name="Kim J.S."/>
            <person name="Choe H."/>
            <person name="Lee Y.R."/>
            <person name="Kim K.M."/>
            <person name="Park D.S."/>
        </authorList>
    </citation>
    <scope>NUCLEOTIDE SEQUENCE [LARGE SCALE GENOMIC DNA]</scope>
    <source>
        <strain evidence="1 2">SG0102</strain>
    </source>
</reference>
<evidence type="ECO:0000313" key="2">
    <source>
        <dbReference type="Proteomes" id="UP000268059"/>
    </source>
</evidence>
<dbReference type="RefSeq" id="WP_148668848.1">
    <property type="nucleotide sequence ID" value="NZ_AP019309.1"/>
</dbReference>
<gene>
    <name evidence="1" type="ORF">SG0102_17750</name>
</gene>
<dbReference type="Proteomes" id="UP000268059">
    <property type="component" value="Chromosome"/>
</dbReference>
<protein>
    <submittedName>
        <fullName evidence="1">Uncharacterized protein</fullName>
    </submittedName>
</protein>